<evidence type="ECO:0000313" key="2">
    <source>
        <dbReference type="EMBL" id="SEC80907.1"/>
    </source>
</evidence>
<proteinExistence type="predicted"/>
<accession>A0A1H4VIR7</accession>
<evidence type="ECO:0000313" key="3">
    <source>
        <dbReference type="Proteomes" id="UP000198992"/>
    </source>
</evidence>
<dbReference type="Proteomes" id="UP000198992">
    <property type="component" value="Unassembled WGS sequence"/>
</dbReference>
<dbReference type="Pfam" id="PF08241">
    <property type="entry name" value="Methyltransf_11"/>
    <property type="match status" value="1"/>
</dbReference>
<reference evidence="2 3" key="1">
    <citation type="submission" date="2016-10" db="EMBL/GenBank/DDBJ databases">
        <authorList>
            <person name="de Groot N.N."/>
        </authorList>
    </citation>
    <scope>NUCLEOTIDE SEQUENCE [LARGE SCALE GENOMIC DNA]</scope>
    <source>
        <strain evidence="2 3">MT12</strain>
    </source>
</reference>
<keyword evidence="2" id="KW-0808">Transferase</keyword>
<dbReference type="GO" id="GO:0032259">
    <property type="term" value="P:methylation"/>
    <property type="evidence" value="ECO:0007669"/>
    <property type="project" value="UniProtKB-KW"/>
</dbReference>
<keyword evidence="2" id="KW-0489">Methyltransferase</keyword>
<dbReference type="PANTHER" id="PTHR42912">
    <property type="entry name" value="METHYLTRANSFERASE"/>
    <property type="match status" value="1"/>
</dbReference>
<dbReference type="InterPro" id="IPR050508">
    <property type="entry name" value="Methyltransf_Superfamily"/>
</dbReference>
<name>A0A1H4VIR7_9BRAD</name>
<dbReference type="PANTHER" id="PTHR42912:SF94">
    <property type="entry name" value="METHYLTRANSFERASE TYPE 11 DOMAIN-CONTAINING PROTEIN"/>
    <property type="match status" value="1"/>
</dbReference>
<protein>
    <submittedName>
        <fullName evidence="2">Methyltransferase domain-containing protein</fullName>
    </submittedName>
</protein>
<sequence>MDRATLAAYDKEAAAFAQDWHEQPAPVDLQEIVGQFFIKGGVTADIGCGSGREVAWLNANGFPAEGFDASEGLLTEARARYPALRFVRAELPELSGIAADSFDNVLCETVIMHLDHALIAPSVRRMFELVKPGGIFYLSWRVTAGDDARDAHGRLYAAFDTALVRAELAAAELLLDAEVVSASSGKVIHRLVASKGR</sequence>
<dbReference type="RefSeq" id="WP_092116063.1">
    <property type="nucleotide sequence ID" value="NZ_FNTH01000001.1"/>
</dbReference>
<dbReference type="Gene3D" id="3.40.50.150">
    <property type="entry name" value="Vaccinia Virus protein VP39"/>
    <property type="match status" value="1"/>
</dbReference>
<dbReference type="OrthoDB" id="9804312at2"/>
<organism evidence="2 3">
    <name type="scientific">Bradyrhizobium erythrophlei</name>
    <dbReference type="NCBI Taxonomy" id="1437360"/>
    <lineage>
        <taxon>Bacteria</taxon>
        <taxon>Pseudomonadati</taxon>
        <taxon>Pseudomonadota</taxon>
        <taxon>Alphaproteobacteria</taxon>
        <taxon>Hyphomicrobiales</taxon>
        <taxon>Nitrobacteraceae</taxon>
        <taxon>Bradyrhizobium</taxon>
    </lineage>
</organism>
<dbReference type="CDD" id="cd02440">
    <property type="entry name" value="AdoMet_MTases"/>
    <property type="match status" value="1"/>
</dbReference>
<dbReference type="EMBL" id="FNTH01000001">
    <property type="protein sequence ID" value="SEC80907.1"/>
    <property type="molecule type" value="Genomic_DNA"/>
</dbReference>
<gene>
    <name evidence="2" type="ORF">SAMN05444164_2808</name>
</gene>
<dbReference type="InterPro" id="IPR013216">
    <property type="entry name" value="Methyltransf_11"/>
</dbReference>
<dbReference type="SUPFAM" id="SSF53335">
    <property type="entry name" value="S-adenosyl-L-methionine-dependent methyltransferases"/>
    <property type="match status" value="1"/>
</dbReference>
<dbReference type="InterPro" id="IPR029063">
    <property type="entry name" value="SAM-dependent_MTases_sf"/>
</dbReference>
<dbReference type="GO" id="GO:0008757">
    <property type="term" value="F:S-adenosylmethionine-dependent methyltransferase activity"/>
    <property type="evidence" value="ECO:0007669"/>
    <property type="project" value="InterPro"/>
</dbReference>
<dbReference type="AlphaFoldDB" id="A0A1H4VIR7"/>
<evidence type="ECO:0000259" key="1">
    <source>
        <dbReference type="Pfam" id="PF08241"/>
    </source>
</evidence>
<feature type="domain" description="Methyltransferase type 11" evidence="1">
    <location>
        <begin position="45"/>
        <end position="138"/>
    </location>
</feature>